<dbReference type="InterPro" id="IPR011055">
    <property type="entry name" value="Dup_hybrid_motif"/>
</dbReference>
<evidence type="ECO:0000313" key="3">
    <source>
        <dbReference type="EMBL" id="SEN21919.1"/>
    </source>
</evidence>
<evidence type="ECO:0000256" key="2">
    <source>
        <dbReference type="SAM" id="SignalP"/>
    </source>
</evidence>
<dbReference type="GO" id="GO:0016787">
    <property type="term" value="F:hydrolase activity"/>
    <property type="evidence" value="ECO:0007669"/>
    <property type="project" value="UniProtKB-KW"/>
</dbReference>
<dbReference type="OrthoDB" id="9809144at2"/>
<evidence type="ECO:0000313" key="4">
    <source>
        <dbReference type="Proteomes" id="UP000199372"/>
    </source>
</evidence>
<sequence length="370" mass="38582">MLRALCLSLCLAGPAVAQSDAASMADRAAQALSRAAESLEAAESSRDRVAALTRTVQAYEDGLSALRAGLRRAGEDEARITARLDAERDQLGRLLGALQVMGGAPEVSLLLHPEGPVNTARAGILMADLTPALAARLEALTTDLRNIASLRAVQQSAEADLADGLSQIQTARAALSKAVADRVDRPDRVAEDETAMARLATDARSLRDFAANLPAGPAATEAADFLRAKGSLDLPVAGRVRLGFGDRDAAGITRPGWVIDTAPGALVTAPWPATIRYRGPLLDYGNVMLLEPAEGYLLVLAGLDVVYGAPGQIVGADAPLGLMPGAETPAPDEARDEAGAGQTAPQRLYVELRSDDGPVDPADWFTAQEE</sequence>
<organism evidence="3 4">
    <name type="scientific">Palleronia pelagia</name>
    <dbReference type="NCBI Taxonomy" id="387096"/>
    <lineage>
        <taxon>Bacteria</taxon>
        <taxon>Pseudomonadati</taxon>
        <taxon>Pseudomonadota</taxon>
        <taxon>Alphaproteobacteria</taxon>
        <taxon>Rhodobacterales</taxon>
        <taxon>Roseobacteraceae</taxon>
        <taxon>Palleronia</taxon>
    </lineage>
</organism>
<dbReference type="EMBL" id="FOCM01000003">
    <property type="protein sequence ID" value="SEN21919.1"/>
    <property type="molecule type" value="Genomic_DNA"/>
</dbReference>
<feature type="chain" id="PRO_5011474407" evidence="2">
    <location>
        <begin position="18"/>
        <end position="370"/>
    </location>
</feature>
<evidence type="ECO:0000256" key="1">
    <source>
        <dbReference type="SAM" id="MobiDB-lite"/>
    </source>
</evidence>
<keyword evidence="4" id="KW-1185">Reference proteome</keyword>
<gene>
    <name evidence="3" type="ORF">SAMN04488011_10367</name>
</gene>
<dbReference type="RefSeq" id="WP_091844908.1">
    <property type="nucleotide sequence ID" value="NZ_FOCM01000003.1"/>
</dbReference>
<name>A0A1H8EQX6_9RHOB</name>
<dbReference type="AlphaFoldDB" id="A0A1H8EQX6"/>
<proteinExistence type="predicted"/>
<reference evidence="4" key="1">
    <citation type="submission" date="2016-10" db="EMBL/GenBank/DDBJ databases">
        <authorList>
            <person name="Varghese N."/>
            <person name="Submissions S."/>
        </authorList>
    </citation>
    <scope>NUCLEOTIDE SEQUENCE [LARGE SCALE GENOMIC DNA]</scope>
    <source>
        <strain evidence="4">DSM 26893</strain>
    </source>
</reference>
<accession>A0A1H8EQX6</accession>
<keyword evidence="3" id="KW-0378">Hydrolase</keyword>
<feature type="region of interest" description="Disordered" evidence="1">
    <location>
        <begin position="324"/>
        <end position="346"/>
    </location>
</feature>
<keyword evidence="2" id="KW-0732">Signal</keyword>
<dbReference type="Proteomes" id="UP000199372">
    <property type="component" value="Unassembled WGS sequence"/>
</dbReference>
<protein>
    <submittedName>
        <fullName evidence="3">Septal ring factor EnvC, activator of murein hydrolases AmiA and AmiB</fullName>
    </submittedName>
</protein>
<dbReference type="SUPFAM" id="SSF51261">
    <property type="entry name" value="Duplicated hybrid motif"/>
    <property type="match status" value="1"/>
</dbReference>
<feature type="signal peptide" evidence="2">
    <location>
        <begin position="1"/>
        <end position="17"/>
    </location>
</feature>
<dbReference type="Gene3D" id="2.70.70.10">
    <property type="entry name" value="Glucose Permease (Domain IIA)"/>
    <property type="match status" value="1"/>
</dbReference>